<evidence type="ECO:0000313" key="3">
    <source>
        <dbReference type="Proteomes" id="UP000232149"/>
    </source>
</evidence>
<keyword evidence="3" id="KW-1185">Reference proteome</keyword>
<dbReference type="Proteomes" id="UP000232188">
    <property type="component" value="Unassembled WGS sequence"/>
</dbReference>
<accession>A0A2M9YJ01</accession>
<name>A0A2M9YJ01_9LEPT</name>
<reference evidence="3 4" key="1">
    <citation type="submission" date="2017-07" db="EMBL/GenBank/DDBJ databases">
        <title>Leptospira spp. isolated from tropical soils.</title>
        <authorList>
            <person name="Thibeaux R."/>
            <person name="Iraola G."/>
            <person name="Ferres I."/>
            <person name="Bierque E."/>
            <person name="Girault D."/>
            <person name="Soupe-Gilbert M.-E."/>
            <person name="Picardeau M."/>
            <person name="Goarant C."/>
        </authorList>
    </citation>
    <scope>NUCLEOTIDE SEQUENCE [LARGE SCALE GENOMIC DNA]</scope>
    <source>
        <strain evidence="1 4">FH2-B-C1</strain>
        <strain evidence="2 3">FH2-B-D1</strain>
    </source>
</reference>
<sequence>MQNLPNSIDFYRGHFSLEINHEFFNLEKDVNWKEFQNESPTIKSGEQILLRSISGEFFVGEVTEDGIIKRPGTGYRYSIRDATLSHWCEILNPGIFEFSKNLN</sequence>
<comment type="caution">
    <text evidence="1">The sequence shown here is derived from an EMBL/GenBank/DDBJ whole genome shotgun (WGS) entry which is preliminary data.</text>
</comment>
<dbReference type="Proteomes" id="UP000232149">
    <property type="component" value="Unassembled WGS sequence"/>
</dbReference>
<gene>
    <name evidence="2" type="ORF">CH376_12540</name>
    <name evidence="1" type="ORF">CH380_19545</name>
</gene>
<proteinExistence type="predicted"/>
<dbReference type="EMBL" id="NPDV01000023">
    <property type="protein sequence ID" value="PJZ51484.1"/>
    <property type="molecule type" value="Genomic_DNA"/>
</dbReference>
<dbReference type="AlphaFoldDB" id="A0A2M9YJ01"/>
<organism evidence="1 4">
    <name type="scientific">Leptospira adleri</name>
    <dbReference type="NCBI Taxonomy" id="2023186"/>
    <lineage>
        <taxon>Bacteria</taxon>
        <taxon>Pseudomonadati</taxon>
        <taxon>Spirochaetota</taxon>
        <taxon>Spirochaetia</taxon>
        <taxon>Leptospirales</taxon>
        <taxon>Leptospiraceae</taxon>
        <taxon>Leptospira</taxon>
    </lineage>
</organism>
<evidence type="ECO:0000313" key="4">
    <source>
        <dbReference type="Proteomes" id="UP000232188"/>
    </source>
</evidence>
<evidence type="ECO:0000313" key="2">
    <source>
        <dbReference type="EMBL" id="PJZ61608.1"/>
    </source>
</evidence>
<protein>
    <submittedName>
        <fullName evidence="1">Uncharacterized protein</fullName>
    </submittedName>
</protein>
<dbReference type="RefSeq" id="WP_100787444.1">
    <property type="nucleotide sequence ID" value="NZ_NPDU01000029.1"/>
</dbReference>
<evidence type="ECO:0000313" key="1">
    <source>
        <dbReference type="EMBL" id="PJZ51484.1"/>
    </source>
</evidence>
<dbReference type="EMBL" id="NPDU01000029">
    <property type="protein sequence ID" value="PJZ61608.1"/>
    <property type="molecule type" value="Genomic_DNA"/>
</dbReference>